<keyword evidence="2 4" id="KW-0560">Oxidoreductase</keyword>
<feature type="domain" description="D-isomer specific 2-hydroxyacid dehydrogenase catalytic" evidence="5">
    <location>
        <begin position="23"/>
        <end position="313"/>
    </location>
</feature>
<dbReference type="GO" id="GO:0051287">
    <property type="term" value="F:NAD binding"/>
    <property type="evidence" value="ECO:0007669"/>
    <property type="project" value="InterPro"/>
</dbReference>
<dbReference type="SUPFAM" id="SSF51735">
    <property type="entry name" value="NAD(P)-binding Rossmann-fold domains"/>
    <property type="match status" value="1"/>
</dbReference>
<dbReference type="Pfam" id="PF00389">
    <property type="entry name" value="2-Hacid_dh"/>
    <property type="match status" value="1"/>
</dbReference>
<evidence type="ECO:0000256" key="2">
    <source>
        <dbReference type="ARBA" id="ARBA00023002"/>
    </source>
</evidence>
<evidence type="ECO:0000313" key="8">
    <source>
        <dbReference type="Proteomes" id="UP000186141"/>
    </source>
</evidence>
<proteinExistence type="inferred from homology"/>
<gene>
    <name evidence="7" type="ORF">SAMN05421774_103157</name>
</gene>
<dbReference type="EMBL" id="FTOT01000003">
    <property type="protein sequence ID" value="SIS93906.1"/>
    <property type="molecule type" value="Genomic_DNA"/>
</dbReference>
<evidence type="ECO:0000256" key="4">
    <source>
        <dbReference type="RuleBase" id="RU003719"/>
    </source>
</evidence>
<dbReference type="OrthoDB" id="9793626at2"/>
<evidence type="ECO:0000256" key="1">
    <source>
        <dbReference type="ARBA" id="ARBA00005854"/>
    </source>
</evidence>
<protein>
    <submittedName>
        <fullName evidence="7">D-3-phosphoglycerate dehydrogenase</fullName>
    </submittedName>
</protein>
<dbReference type="InterPro" id="IPR050857">
    <property type="entry name" value="D-2-hydroxyacid_DH"/>
</dbReference>
<dbReference type="SUPFAM" id="SSF52283">
    <property type="entry name" value="Formate/glycerate dehydrogenase catalytic domain-like"/>
    <property type="match status" value="1"/>
</dbReference>
<evidence type="ECO:0000313" key="7">
    <source>
        <dbReference type="EMBL" id="SIS93906.1"/>
    </source>
</evidence>
<dbReference type="PANTHER" id="PTHR42789">
    <property type="entry name" value="D-ISOMER SPECIFIC 2-HYDROXYACID DEHYDROGENASE FAMILY PROTEIN (AFU_ORTHOLOGUE AFUA_6G10090)"/>
    <property type="match status" value="1"/>
</dbReference>
<dbReference type="CDD" id="cd12169">
    <property type="entry name" value="PGDH_like_1"/>
    <property type="match status" value="1"/>
</dbReference>
<dbReference type="RefSeq" id="WP_076530545.1">
    <property type="nucleotide sequence ID" value="NZ_BMEH01000003.1"/>
</dbReference>
<dbReference type="InterPro" id="IPR006140">
    <property type="entry name" value="D-isomer_DH_NAD-bd"/>
</dbReference>
<evidence type="ECO:0000256" key="3">
    <source>
        <dbReference type="ARBA" id="ARBA00023027"/>
    </source>
</evidence>
<sequence>MRVHILDDWSDTLRHLPCFGRLAGHEVTVWTDHAEGPDLARRLHGAEAICLFRERTRITADLLAALPDLRLVSGRGAWPHVDVAACAARGVAFASRKPAEAPNHAAAELTWALILAALRDLPGQMASLRAGHWQTGVGRTLRGKTIGIYGHGRIGRLVAGYAEAFGARVLWWGSAAGRARAVAQGGTVPDSRAAFFAQSDIVTLHLRLTPETAGIITPEDLAQMQPRALLVNTARAGLIAPGALLAALRAGRPGHAALDVFDAEPLTDSADPLLSHPRVIATPHLGFVTEDEIDLQFADIFDQVTAFAAGRPIHLVTPPGA</sequence>
<dbReference type="STRING" id="1086013.SAMN05421774_103157"/>
<dbReference type="AlphaFoldDB" id="A0A1N7N6C9"/>
<dbReference type="Gene3D" id="3.40.50.720">
    <property type="entry name" value="NAD(P)-binding Rossmann-like Domain"/>
    <property type="match status" value="2"/>
</dbReference>
<dbReference type="Proteomes" id="UP000186141">
    <property type="component" value="Unassembled WGS sequence"/>
</dbReference>
<evidence type="ECO:0000259" key="6">
    <source>
        <dbReference type="Pfam" id="PF02826"/>
    </source>
</evidence>
<organism evidence="7 8">
    <name type="scientific">Gemmobacter megaterium</name>
    <dbReference type="NCBI Taxonomy" id="1086013"/>
    <lineage>
        <taxon>Bacteria</taxon>
        <taxon>Pseudomonadati</taxon>
        <taxon>Pseudomonadota</taxon>
        <taxon>Alphaproteobacteria</taxon>
        <taxon>Rhodobacterales</taxon>
        <taxon>Paracoccaceae</taxon>
        <taxon>Gemmobacter</taxon>
    </lineage>
</organism>
<name>A0A1N7N6C9_9RHOB</name>
<comment type="similarity">
    <text evidence="1 4">Belongs to the D-isomer specific 2-hydroxyacid dehydrogenase family.</text>
</comment>
<feature type="domain" description="D-isomer specific 2-hydroxyacid dehydrogenase NAD-binding" evidence="6">
    <location>
        <begin position="112"/>
        <end position="286"/>
    </location>
</feature>
<reference evidence="7 8" key="1">
    <citation type="submission" date="2017-01" db="EMBL/GenBank/DDBJ databases">
        <authorList>
            <person name="Mah S.A."/>
            <person name="Swanson W.J."/>
            <person name="Moy G.W."/>
            <person name="Vacquier V.D."/>
        </authorList>
    </citation>
    <scope>NUCLEOTIDE SEQUENCE [LARGE SCALE GENOMIC DNA]</scope>
    <source>
        <strain evidence="7 8">DSM 26375</strain>
    </source>
</reference>
<dbReference type="PANTHER" id="PTHR42789:SF1">
    <property type="entry name" value="D-ISOMER SPECIFIC 2-HYDROXYACID DEHYDROGENASE FAMILY PROTEIN (AFU_ORTHOLOGUE AFUA_6G10090)"/>
    <property type="match status" value="1"/>
</dbReference>
<evidence type="ECO:0000259" key="5">
    <source>
        <dbReference type="Pfam" id="PF00389"/>
    </source>
</evidence>
<dbReference type="InterPro" id="IPR006139">
    <property type="entry name" value="D-isomer_2_OHA_DH_cat_dom"/>
</dbReference>
<dbReference type="GO" id="GO:0016616">
    <property type="term" value="F:oxidoreductase activity, acting on the CH-OH group of donors, NAD or NADP as acceptor"/>
    <property type="evidence" value="ECO:0007669"/>
    <property type="project" value="InterPro"/>
</dbReference>
<keyword evidence="8" id="KW-1185">Reference proteome</keyword>
<accession>A0A1N7N6C9</accession>
<dbReference type="InterPro" id="IPR036291">
    <property type="entry name" value="NAD(P)-bd_dom_sf"/>
</dbReference>
<dbReference type="Pfam" id="PF02826">
    <property type="entry name" value="2-Hacid_dh_C"/>
    <property type="match status" value="1"/>
</dbReference>
<keyword evidence="3" id="KW-0520">NAD</keyword>